<evidence type="ECO:0000313" key="5">
    <source>
        <dbReference type="Proteomes" id="UP000320762"/>
    </source>
</evidence>
<evidence type="ECO:0000256" key="1">
    <source>
        <dbReference type="SAM" id="MobiDB-lite"/>
    </source>
</evidence>
<reference evidence="4 5" key="1">
    <citation type="journal article" date="2019" name="New Phytol.">
        <title>Comparative genomics reveals unique wood-decay strategies and fruiting body development in the Schizophyllaceae.</title>
        <authorList>
            <person name="Almasi E."/>
            <person name="Sahu N."/>
            <person name="Krizsan K."/>
            <person name="Balint B."/>
            <person name="Kovacs G.M."/>
            <person name="Kiss B."/>
            <person name="Cseklye J."/>
            <person name="Drula E."/>
            <person name="Henrissat B."/>
            <person name="Nagy I."/>
            <person name="Chovatia M."/>
            <person name="Adam C."/>
            <person name="LaButti K."/>
            <person name="Lipzen A."/>
            <person name="Riley R."/>
            <person name="Grigoriev I.V."/>
            <person name="Nagy L.G."/>
        </authorList>
    </citation>
    <scope>NUCLEOTIDE SEQUENCE [LARGE SCALE GENOMIC DNA]</scope>
    <source>
        <strain evidence="4 5">NL-1724</strain>
    </source>
</reference>
<keyword evidence="2" id="KW-1133">Transmembrane helix</keyword>
<feature type="transmembrane region" description="Helical" evidence="2">
    <location>
        <begin position="33"/>
        <end position="52"/>
    </location>
</feature>
<dbReference type="EMBL" id="VDMD01000003">
    <property type="protein sequence ID" value="TRM67131.1"/>
    <property type="molecule type" value="Genomic_DNA"/>
</dbReference>
<feature type="region of interest" description="Disordered" evidence="1">
    <location>
        <begin position="66"/>
        <end position="121"/>
    </location>
</feature>
<dbReference type="AlphaFoldDB" id="A0A550CQQ4"/>
<accession>A0A550CQQ4</accession>
<evidence type="ECO:0000256" key="3">
    <source>
        <dbReference type="SAM" id="SignalP"/>
    </source>
</evidence>
<keyword evidence="2" id="KW-0472">Membrane</keyword>
<evidence type="ECO:0000313" key="4">
    <source>
        <dbReference type="EMBL" id="TRM67131.1"/>
    </source>
</evidence>
<proteinExistence type="predicted"/>
<feature type="chain" id="PRO_5022061565" evidence="3">
    <location>
        <begin position="18"/>
        <end position="121"/>
    </location>
</feature>
<gene>
    <name evidence="4" type="ORF">BD626DRAFT_169470</name>
</gene>
<protein>
    <submittedName>
        <fullName evidence="4">Uncharacterized protein</fullName>
    </submittedName>
</protein>
<feature type="signal peptide" evidence="3">
    <location>
        <begin position="1"/>
        <end position="17"/>
    </location>
</feature>
<keyword evidence="5" id="KW-1185">Reference proteome</keyword>
<name>A0A550CQQ4_9AGAR</name>
<sequence>MLTLVVFVVFLPPVVFADSWPAPHLSAPQMAGVWAAVAVFSVLLLAALAYWLKAYLRSPARRARRHAVSQHEEHVEHRQRRPTIILDNPRSRGRAPDPPPAAYYGGAGFRHQSAPQYYSSA</sequence>
<dbReference type="Proteomes" id="UP000320762">
    <property type="component" value="Unassembled WGS sequence"/>
</dbReference>
<keyword evidence="2" id="KW-0812">Transmembrane</keyword>
<organism evidence="4 5">
    <name type="scientific">Schizophyllum amplum</name>
    <dbReference type="NCBI Taxonomy" id="97359"/>
    <lineage>
        <taxon>Eukaryota</taxon>
        <taxon>Fungi</taxon>
        <taxon>Dikarya</taxon>
        <taxon>Basidiomycota</taxon>
        <taxon>Agaricomycotina</taxon>
        <taxon>Agaricomycetes</taxon>
        <taxon>Agaricomycetidae</taxon>
        <taxon>Agaricales</taxon>
        <taxon>Schizophyllaceae</taxon>
        <taxon>Schizophyllum</taxon>
    </lineage>
</organism>
<evidence type="ECO:0000256" key="2">
    <source>
        <dbReference type="SAM" id="Phobius"/>
    </source>
</evidence>
<comment type="caution">
    <text evidence="4">The sequence shown here is derived from an EMBL/GenBank/DDBJ whole genome shotgun (WGS) entry which is preliminary data.</text>
</comment>
<keyword evidence="3" id="KW-0732">Signal</keyword>